<dbReference type="Pfam" id="PF02113">
    <property type="entry name" value="Peptidase_S13"/>
    <property type="match status" value="1"/>
</dbReference>
<dbReference type="InterPro" id="IPR000667">
    <property type="entry name" value="Peptidase_S13"/>
</dbReference>
<dbReference type="GO" id="GO:0004185">
    <property type="term" value="F:serine-type carboxypeptidase activity"/>
    <property type="evidence" value="ECO:0007669"/>
    <property type="project" value="InterPro"/>
</dbReference>
<name>Q10X50_TRIEI</name>
<gene>
    <name evidence="1" type="ordered locus">Tery_4168</name>
</gene>
<accession>Q10X50</accession>
<dbReference type="STRING" id="203124.Tery_4168"/>
<protein>
    <submittedName>
        <fullName evidence="1">Uncharacterized protein</fullName>
    </submittedName>
</protein>
<evidence type="ECO:0000313" key="1">
    <source>
        <dbReference type="EMBL" id="ABG53174.1"/>
    </source>
</evidence>
<dbReference type="SUPFAM" id="SSF56601">
    <property type="entry name" value="beta-lactamase/transpeptidase-like"/>
    <property type="match status" value="1"/>
</dbReference>
<dbReference type="EMBL" id="CP000393">
    <property type="protein sequence ID" value="ABG53174.1"/>
    <property type="molecule type" value="Genomic_DNA"/>
</dbReference>
<dbReference type="HOGENOM" id="CLU_2107950_0_0_3"/>
<dbReference type="GO" id="GO:0006508">
    <property type="term" value="P:proteolysis"/>
    <property type="evidence" value="ECO:0007669"/>
    <property type="project" value="InterPro"/>
</dbReference>
<dbReference type="eggNOG" id="COG2027">
    <property type="taxonomic scope" value="Bacteria"/>
</dbReference>
<sequence>MLKIFLKQITITFLIIFINSLIALSQETTRKICPIELNNAINSIINRPIFNRSRWGILVETLSGKRKIYSRDAEYYFTPASTAKLLTTAIESSFSMSLKMFNLRISITKKSAIIF</sequence>
<organism evidence="1">
    <name type="scientific">Trichodesmium erythraeum (strain IMS101)</name>
    <dbReference type="NCBI Taxonomy" id="203124"/>
    <lineage>
        <taxon>Bacteria</taxon>
        <taxon>Bacillati</taxon>
        <taxon>Cyanobacteriota</taxon>
        <taxon>Cyanophyceae</taxon>
        <taxon>Oscillatoriophycideae</taxon>
        <taxon>Oscillatoriales</taxon>
        <taxon>Microcoleaceae</taxon>
        <taxon>Trichodesmium</taxon>
    </lineage>
</organism>
<proteinExistence type="predicted"/>
<dbReference type="InterPro" id="IPR012338">
    <property type="entry name" value="Beta-lactam/transpept-like"/>
</dbReference>
<reference evidence="1" key="1">
    <citation type="submission" date="2006-06" db="EMBL/GenBank/DDBJ databases">
        <title>Complete sequence of Trichodesmium erythraeum IMS101.</title>
        <authorList>
            <consortium name="US DOE Joint Genome Institute"/>
            <person name="Copeland A."/>
            <person name="Lucas S."/>
            <person name="Lapidus A."/>
            <person name="Barry K."/>
            <person name="Detter J.C."/>
            <person name="Glavina del Rio T."/>
            <person name="Hammon N."/>
            <person name="Israni S."/>
            <person name="Dalin E."/>
            <person name="Tice H."/>
            <person name="Pitluck S."/>
            <person name="Kiss H."/>
            <person name="Munk A.C."/>
            <person name="Brettin T."/>
            <person name="Bruce D."/>
            <person name="Han C."/>
            <person name="Tapia R."/>
            <person name="Gilna P."/>
            <person name="Schmutz J."/>
            <person name="Larimer F."/>
            <person name="Land M."/>
            <person name="Hauser L."/>
            <person name="Kyrpides N."/>
            <person name="Kim E."/>
            <person name="Richardson P."/>
        </authorList>
    </citation>
    <scope>NUCLEOTIDE SEQUENCE [LARGE SCALE GENOMIC DNA]</scope>
    <source>
        <strain evidence="1">IMS101</strain>
    </source>
</reference>
<dbReference type="RefSeq" id="WP_011613504.1">
    <property type="nucleotide sequence ID" value="NC_008312.1"/>
</dbReference>
<dbReference type="Gene3D" id="3.40.710.10">
    <property type="entry name" value="DD-peptidase/beta-lactamase superfamily"/>
    <property type="match status" value="1"/>
</dbReference>
<dbReference type="KEGG" id="ter:Tery_4168"/>
<dbReference type="AlphaFoldDB" id="Q10X50"/>